<dbReference type="InterPro" id="IPR001387">
    <property type="entry name" value="Cro/C1-type_HTH"/>
</dbReference>
<feature type="domain" description="HTH cro/C1-type" evidence="1">
    <location>
        <begin position="12"/>
        <end position="66"/>
    </location>
</feature>
<protein>
    <submittedName>
        <fullName evidence="2">Helix-turn-helix transcriptional regulator</fullName>
    </submittedName>
</protein>
<evidence type="ECO:0000313" key="2">
    <source>
        <dbReference type="EMBL" id="MBE9465501.1"/>
    </source>
</evidence>
<dbReference type="Pfam" id="PF01381">
    <property type="entry name" value="HTH_3"/>
    <property type="match status" value="1"/>
</dbReference>
<dbReference type="SMART" id="SM00530">
    <property type="entry name" value="HTH_XRE"/>
    <property type="match status" value="1"/>
</dbReference>
<dbReference type="SUPFAM" id="SSF47413">
    <property type="entry name" value="lambda repressor-like DNA-binding domains"/>
    <property type="match status" value="1"/>
</dbReference>
<dbReference type="InterPro" id="IPR010982">
    <property type="entry name" value="Lambda_DNA-bd_dom_sf"/>
</dbReference>
<organism evidence="2 3">
    <name type="scientific">Dyadobacter subterraneus</name>
    <dbReference type="NCBI Taxonomy" id="2773304"/>
    <lineage>
        <taxon>Bacteria</taxon>
        <taxon>Pseudomonadati</taxon>
        <taxon>Bacteroidota</taxon>
        <taxon>Cytophagia</taxon>
        <taxon>Cytophagales</taxon>
        <taxon>Spirosomataceae</taxon>
        <taxon>Dyadobacter</taxon>
    </lineage>
</organism>
<accession>A0ABR9WMB5</accession>
<gene>
    <name evidence="2" type="ORF">IEE83_26765</name>
</gene>
<evidence type="ECO:0000259" key="1">
    <source>
        <dbReference type="PROSITE" id="PS50943"/>
    </source>
</evidence>
<dbReference type="Proteomes" id="UP000634134">
    <property type="component" value="Unassembled WGS sequence"/>
</dbReference>
<dbReference type="CDD" id="cd00093">
    <property type="entry name" value="HTH_XRE"/>
    <property type="match status" value="1"/>
</dbReference>
<dbReference type="PROSITE" id="PS50943">
    <property type="entry name" value="HTH_CROC1"/>
    <property type="match status" value="1"/>
</dbReference>
<name>A0ABR9WMB5_9BACT</name>
<comment type="caution">
    <text evidence="2">The sequence shown here is derived from an EMBL/GenBank/DDBJ whole genome shotgun (WGS) entry which is preliminary data.</text>
</comment>
<dbReference type="Gene3D" id="1.10.260.40">
    <property type="entry name" value="lambda repressor-like DNA-binding domains"/>
    <property type="match status" value="1"/>
</dbReference>
<sequence length="70" mass="7769">MNQSSKTLLKKIASIRKANNVKAEDLAFLLDMPGETYKKLERGTGEVTLSQVFKIAEILKISAGILFDEI</sequence>
<proteinExistence type="predicted"/>
<keyword evidence="3" id="KW-1185">Reference proteome</keyword>
<dbReference type="EMBL" id="JACYGY010000002">
    <property type="protein sequence ID" value="MBE9465501.1"/>
    <property type="molecule type" value="Genomic_DNA"/>
</dbReference>
<evidence type="ECO:0000313" key="3">
    <source>
        <dbReference type="Proteomes" id="UP000634134"/>
    </source>
</evidence>
<dbReference type="RefSeq" id="WP_194123801.1">
    <property type="nucleotide sequence ID" value="NZ_JACYGY010000002.1"/>
</dbReference>
<reference evidence="3" key="1">
    <citation type="submission" date="2023-07" db="EMBL/GenBank/DDBJ databases">
        <title>Dyadobacter sp. nov 'subterranea' isolated from contaminted grondwater.</title>
        <authorList>
            <person name="Szabo I."/>
            <person name="Al-Omari J."/>
            <person name="Szerdahelyi S.G."/>
            <person name="Rado J."/>
        </authorList>
    </citation>
    <scope>NUCLEOTIDE SEQUENCE [LARGE SCALE GENOMIC DNA]</scope>
    <source>
        <strain evidence="3">UP-52</strain>
    </source>
</reference>